<gene>
    <name evidence="2" type="ORF">V1478_013280</name>
</gene>
<dbReference type="AlphaFoldDB" id="A0ABD2ACJ6"/>
<feature type="compositionally biased region" description="Basic and acidic residues" evidence="1">
    <location>
        <begin position="47"/>
        <end position="60"/>
    </location>
</feature>
<organism evidence="2 3">
    <name type="scientific">Vespula squamosa</name>
    <name type="common">Southern yellow jacket</name>
    <name type="synonym">Wasp</name>
    <dbReference type="NCBI Taxonomy" id="30214"/>
    <lineage>
        <taxon>Eukaryota</taxon>
        <taxon>Metazoa</taxon>
        <taxon>Ecdysozoa</taxon>
        <taxon>Arthropoda</taxon>
        <taxon>Hexapoda</taxon>
        <taxon>Insecta</taxon>
        <taxon>Pterygota</taxon>
        <taxon>Neoptera</taxon>
        <taxon>Endopterygota</taxon>
        <taxon>Hymenoptera</taxon>
        <taxon>Apocrita</taxon>
        <taxon>Aculeata</taxon>
        <taxon>Vespoidea</taxon>
        <taxon>Vespidae</taxon>
        <taxon>Vespinae</taxon>
        <taxon>Vespula</taxon>
    </lineage>
</organism>
<dbReference type="Proteomes" id="UP001607302">
    <property type="component" value="Unassembled WGS sequence"/>
</dbReference>
<protein>
    <submittedName>
        <fullName evidence="2">Uncharacterized protein</fullName>
    </submittedName>
</protein>
<proteinExistence type="predicted"/>
<feature type="region of interest" description="Disordered" evidence="1">
    <location>
        <begin position="46"/>
        <end position="65"/>
    </location>
</feature>
<name>A0ABD2ACJ6_VESSQ</name>
<evidence type="ECO:0000313" key="2">
    <source>
        <dbReference type="EMBL" id="KAL2717580.1"/>
    </source>
</evidence>
<dbReference type="EMBL" id="JAUDFV010000153">
    <property type="protein sequence ID" value="KAL2717580.1"/>
    <property type="molecule type" value="Genomic_DNA"/>
</dbReference>
<comment type="caution">
    <text evidence="2">The sequence shown here is derived from an EMBL/GenBank/DDBJ whole genome shotgun (WGS) entry which is preliminary data.</text>
</comment>
<sequence>MRYRVSLSFGYQGEKETERRSRTKYELWQGRKLVLRRGFAEGGGVVGREKEAEPAGRAGRDTVGWGDRQDWLFRNVKLSKTVSRNGGKRYTLGKPAACILNRSEMVRLDRIEIKEMNRGTSGSRYESEVFVCHAEV</sequence>
<accession>A0ABD2ACJ6</accession>
<evidence type="ECO:0000256" key="1">
    <source>
        <dbReference type="SAM" id="MobiDB-lite"/>
    </source>
</evidence>
<reference evidence="2 3" key="1">
    <citation type="journal article" date="2024" name="Ann. Entomol. Soc. Am.">
        <title>Genomic analyses of the southern and eastern yellowjacket wasps (Hymenoptera: Vespidae) reveal evolutionary signatures of social life.</title>
        <authorList>
            <person name="Catto M.A."/>
            <person name="Caine P.B."/>
            <person name="Orr S.E."/>
            <person name="Hunt B.G."/>
            <person name="Goodisman M.A.D."/>
        </authorList>
    </citation>
    <scope>NUCLEOTIDE SEQUENCE [LARGE SCALE GENOMIC DNA]</scope>
    <source>
        <strain evidence="2">233</strain>
        <tissue evidence="2">Head and thorax</tissue>
    </source>
</reference>
<evidence type="ECO:0000313" key="3">
    <source>
        <dbReference type="Proteomes" id="UP001607302"/>
    </source>
</evidence>
<keyword evidence="3" id="KW-1185">Reference proteome</keyword>